<organism evidence="2 3">
    <name type="scientific">Sulfitobacter dubius</name>
    <dbReference type="NCBI Taxonomy" id="218673"/>
    <lineage>
        <taxon>Bacteria</taxon>
        <taxon>Pseudomonadati</taxon>
        <taxon>Pseudomonadota</taxon>
        <taxon>Alphaproteobacteria</taxon>
        <taxon>Rhodobacterales</taxon>
        <taxon>Roseobacteraceae</taxon>
        <taxon>Sulfitobacter</taxon>
    </lineage>
</organism>
<name>A0ABY3ZMV8_9RHOB</name>
<accession>A0ABY3ZMV8</accession>
<reference evidence="3" key="1">
    <citation type="journal article" date="2022" name="Microorganisms">
        <title>Beyond the ABCs#Discovery of Three New Plasmid Types in Rhodobacterales (RepQ, RepY, RepW).</title>
        <authorList>
            <person name="Freese H.M."/>
            <person name="Ringel V."/>
            <person name="Overmann J."/>
            <person name="Petersen J."/>
        </authorList>
    </citation>
    <scope>NUCLEOTIDE SEQUENCE [LARGE SCALE GENOMIC DNA]</scope>
    <source>
        <strain evidence="3">DSM 109990</strain>
    </source>
</reference>
<evidence type="ECO:0000313" key="3">
    <source>
        <dbReference type="Proteomes" id="UP000831019"/>
    </source>
</evidence>
<feature type="region of interest" description="Disordered" evidence="1">
    <location>
        <begin position="1"/>
        <end position="58"/>
    </location>
</feature>
<dbReference type="EMBL" id="CP085144">
    <property type="protein sequence ID" value="UOA16000.1"/>
    <property type="molecule type" value="Genomic_DNA"/>
</dbReference>
<keyword evidence="3" id="KW-1185">Reference proteome</keyword>
<evidence type="ECO:0000313" key="2">
    <source>
        <dbReference type="EMBL" id="UOA16000.1"/>
    </source>
</evidence>
<protein>
    <submittedName>
        <fullName evidence="2">Uncharacterized protein</fullName>
    </submittedName>
</protein>
<sequence>MTGPFPSTLQGIKRPPPENRYTPYKNTVVQHSGQGRGFLKRGPEQSQMADPVKRSRQP</sequence>
<feature type="compositionally biased region" description="Polar residues" evidence="1">
    <location>
        <begin position="24"/>
        <end position="33"/>
    </location>
</feature>
<evidence type="ECO:0000256" key="1">
    <source>
        <dbReference type="SAM" id="MobiDB-lite"/>
    </source>
</evidence>
<feature type="compositionally biased region" description="Polar residues" evidence="1">
    <location>
        <begin position="1"/>
        <end position="10"/>
    </location>
</feature>
<dbReference type="Proteomes" id="UP000831019">
    <property type="component" value="Chromosome"/>
</dbReference>
<proteinExistence type="predicted"/>
<gene>
    <name evidence="2" type="ORF">DSM109990_02855</name>
</gene>